<dbReference type="InterPro" id="IPR037386">
    <property type="entry name" value="CCDC40"/>
</dbReference>
<evidence type="ECO:0000313" key="2">
    <source>
        <dbReference type="Proteomes" id="UP000054359"/>
    </source>
</evidence>
<organism evidence="1 2">
    <name type="scientific">Stegodyphus mimosarum</name>
    <name type="common">African social velvet spider</name>
    <dbReference type="NCBI Taxonomy" id="407821"/>
    <lineage>
        <taxon>Eukaryota</taxon>
        <taxon>Metazoa</taxon>
        <taxon>Ecdysozoa</taxon>
        <taxon>Arthropoda</taxon>
        <taxon>Chelicerata</taxon>
        <taxon>Arachnida</taxon>
        <taxon>Araneae</taxon>
        <taxon>Araneomorphae</taxon>
        <taxon>Entelegynae</taxon>
        <taxon>Eresoidea</taxon>
        <taxon>Eresidae</taxon>
        <taxon>Stegodyphus</taxon>
    </lineage>
</organism>
<evidence type="ECO:0000313" key="1">
    <source>
        <dbReference type="EMBL" id="KFM80534.1"/>
    </source>
</evidence>
<keyword evidence="2" id="KW-1185">Reference proteome</keyword>
<dbReference type="PANTHER" id="PTHR16275:SF8">
    <property type="entry name" value="COILED-COIL DOMAIN-CONTAINING PROTEIN 40"/>
    <property type="match status" value="1"/>
</dbReference>
<dbReference type="PANTHER" id="PTHR16275">
    <property type="entry name" value="COILED-COIL DOMAIN-CONTAINING PROTEIN 40"/>
    <property type="match status" value="1"/>
</dbReference>
<feature type="non-terminal residue" evidence="1">
    <location>
        <position position="138"/>
    </location>
</feature>
<dbReference type="AlphaFoldDB" id="A0A087UT45"/>
<dbReference type="Proteomes" id="UP000054359">
    <property type="component" value="Unassembled WGS sequence"/>
</dbReference>
<proteinExistence type="predicted"/>
<dbReference type="EMBL" id="KK121471">
    <property type="protein sequence ID" value="KFM80534.1"/>
    <property type="molecule type" value="Genomic_DNA"/>
</dbReference>
<gene>
    <name evidence="1" type="ORF">X975_02492</name>
</gene>
<accession>A0A087UT45</accession>
<dbReference type="STRING" id="407821.A0A087UT45"/>
<sequence length="138" mass="16366">MRTLNMDITAHKKSVRKELERNEQLTLQLQFRESDIAHIRKNLSDSQERENNLQENIAVVARIVEITERELQFLNESKIIKEKEVDAKDKEIQKACSYQKKLEKKHMDMLHEKITITKASKYTEKLIKDIRNSISMNV</sequence>
<dbReference type="OrthoDB" id="6429554at2759"/>
<dbReference type="GO" id="GO:0005737">
    <property type="term" value="C:cytoplasm"/>
    <property type="evidence" value="ECO:0007669"/>
    <property type="project" value="TreeGrafter"/>
</dbReference>
<reference evidence="1 2" key="1">
    <citation type="submission" date="2013-11" db="EMBL/GenBank/DDBJ databases">
        <title>Genome sequencing of Stegodyphus mimosarum.</title>
        <authorList>
            <person name="Bechsgaard J."/>
        </authorList>
    </citation>
    <scope>NUCLEOTIDE SEQUENCE [LARGE SCALE GENOMIC DNA]</scope>
</reference>
<protein>
    <submittedName>
        <fullName evidence="1">Coiled-coil domain-containing protein 40</fullName>
    </submittedName>
</protein>
<dbReference type="GO" id="GO:0035082">
    <property type="term" value="P:axoneme assembly"/>
    <property type="evidence" value="ECO:0007669"/>
    <property type="project" value="InterPro"/>
</dbReference>
<name>A0A087UT45_STEMI</name>